<feature type="transmembrane region" description="Helical" evidence="7">
    <location>
        <begin position="6"/>
        <end position="22"/>
    </location>
</feature>
<dbReference type="PANTHER" id="PTHR34582:SF6">
    <property type="entry name" value="UPF0702 TRANSMEMBRANE PROTEIN YCAP"/>
    <property type="match status" value="1"/>
</dbReference>
<dbReference type="Gene3D" id="3.30.240.20">
    <property type="entry name" value="bsu07140 like domains"/>
    <property type="match status" value="1"/>
</dbReference>
<dbReference type="Proteomes" id="UP001235664">
    <property type="component" value="Unassembled WGS sequence"/>
</dbReference>
<dbReference type="RefSeq" id="WP_305930382.1">
    <property type="nucleotide sequence ID" value="NZ_JAVAIL010000003.1"/>
</dbReference>
<keyword evidence="10" id="KW-1185">Reference proteome</keyword>
<evidence type="ECO:0000313" key="9">
    <source>
        <dbReference type="EMBL" id="MDP4540249.1"/>
    </source>
</evidence>
<evidence type="ECO:0000256" key="2">
    <source>
        <dbReference type="ARBA" id="ARBA00006448"/>
    </source>
</evidence>
<protein>
    <submittedName>
        <fullName evidence="9">DUF421 domain-containing protein</fullName>
    </submittedName>
</protein>
<dbReference type="EMBL" id="JAVAIL010000003">
    <property type="protein sequence ID" value="MDP4540249.1"/>
    <property type="molecule type" value="Genomic_DNA"/>
</dbReference>
<name>A0ABT9HB52_9SPHN</name>
<dbReference type="PANTHER" id="PTHR34582">
    <property type="entry name" value="UPF0702 TRANSMEMBRANE PROTEIN YCAP"/>
    <property type="match status" value="1"/>
</dbReference>
<evidence type="ECO:0000313" key="10">
    <source>
        <dbReference type="Proteomes" id="UP001235664"/>
    </source>
</evidence>
<evidence type="ECO:0000256" key="4">
    <source>
        <dbReference type="ARBA" id="ARBA00022692"/>
    </source>
</evidence>
<feature type="transmembrane region" description="Helical" evidence="7">
    <location>
        <begin position="55"/>
        <end position="75"/>
    </location>
</feature>
<organism evidence="9 10">
    <name type="scientific">Qipengyuania benthica</name>
    <dbReference type="NCBI Taxonomy" id="3067651"/>
    <lineage>
        <taxon>Bacteria</taxon>
        <taxon>Pseudomonadati</taxon>
        <taxon>Pseudomonadota</taxon>
        <taxon>Alphaproteobacteria</taxon>
        <taxon>Sphingomonadales</taxon>
        <taxon>Erythrobacteraceae</taxon>
        <taxon>Qipengyuania</taxon>
    </lineage>
</organism>
<reference evidence="9 10" key="1">
    <citation type="submission" date="2023-08" db="EMBL/GenBank/DDBJ databases">
        <title>genomic of DY56.</title>
        <authorList>
            <person name="Wang Y."/>
        </authorList>
    </citation>
    <scope>NUCLEOTIDE SEQUENCE [LARGE SCALE GENOMIC DNA]</scope>
    <source>
        <strain evidence="9 10">DY56-A-20</strain>
    </source>
</reference>
<dbReference type="InterPro" id="IPR023090">
    <property type="entry name" value="UPF0702_alpha/beta_dom_sf"/>
</dbReference>
<keyword evidence="6 7" id="KW-0472">Membrane</keyword>
<feature type="domain" description="YetF C-terminal" evidence="8">
    <location>
        <begin position="79"/>
        <end position="148"/>
    </location>
</feature>
<dbReference type="InterPro" id="IPR007353">
    <property type="entry name" value="DUF421"/>
</dbReference>
<evidence type="ECO:0000256" key="1">
    <source>
        <dbReference type="ARBA" id="ARBA00004651"/>
    </source>
</evidence>
<evidence type="ECO:0000256" key="6">
    <source>
        <dbReference type="ARBA" id="ARBA00023136"/>
    </source>
</evidence>
<evidence type="ECO:0000256" key="3">
    <source>
        <dbReference type="ARBA" id="ARBA00022475"/>
    </source>
</evidence>
<sequence>MDSVIRGIVIYAVMLVIVRISGRRTMAQATPFDFVLLLIVAETTQQALLGDDFSITNAVVLIVTLFLTDIGLSYLKRWSPRVSRLLDGRPTFLIQDGQIDHRALEKSRTDTADVMFAARSQHGLERLDQVKHAILENDSGISIIPRQKSG</sequence>
<comment type="similarity">
    <text evidence="2">Belongs to the UPF0702 family.</text>
</comment>
<evidence type="ECO:0000259" key="8">
    <source>
        <dbReference type="Pfam" id="PF04239"/>
    </source>
</evidence>
<keyword evidence="5 7" id="KW-1133">Transmembrane helix</keyword>
<comment type="subcellular location">
    <subcellularLocation>
        <location evidence="1">Cell membrane</location>
        <topology evidence="1">Multi-pass membrane protein</topology>
    </subcellularLocation>
</comment>
<comment type="caution">
    <text evidence="9">The sequence shown here is derived from an EMBL/GenBank/DDBJ whole genome shotgun (WGS) entry which is preliminary data.</text>
</comment>
<evidence type="ECO:0000256" key="7">
    <source>
        <dbReference type="SAM" id="Phobius"/>
    </source>
</evidence>
<keyword evidence="4 7" id="KW-0812">Transmembrane</keyword>
<gene>
    <name evidence="9" type="ORF">Q9K01_11475</name>
</gene>
<evidence type="ECO:0000256" key="5">
    <source>
        <dbReference type="ARBA" id="ARBA00022989"/>
    </source>
</evidence>
<keyword evidence="3" id="KW-1003">Cell membrane</keyword>
<accession>A0ABT9HB52</accession>
<proteinExistence type="inferred from homology"/>
<dbReference type="Pfam" id="PF04239">
    <property type="entry name" value="DUF421"/>
    <property type="match status" value="1"/>
</dbReference>